<evidence type="ECO:0000313" key="3">
    <source>
        <dbReference type="Proteomes" id="UP000185944"/>
    </source>
</evidence>
<dbReference type="RefSeq" id="XP_067543672.1">
    <property type="nucleotide sequence ID" value="XM_067688484.1"/>
</dbReference>
<keyword evidence="1" id="KW-1133">Transmembrane helix</keyword>
<dbReference type="InterPro" id="IPR004345">
    <property type="entry name" value="TB2_DP1_HVA22"/>
</dbReference>
<name>A0A177EAG8_9MICR</name>
<evidence type="ECO:0000256" key="1">
    <source>
        <dbReference type="SAM" id="Phobius"/>
    </source>
</evidence>
<dbReference type="OrthoDB" id="2190671at2759"/>
<evidence type="ECO:0000313" key="2">
    <source>
        <dbReference type="EMBL" id="OAG28927.1"/>
    </source>
</evidence>
<sequence length="185" mass="20673">MERVRKISETYPVFKQIEQKSSGQVKAEHVFIGASLIVFLALFSRCMAPALTNAVALLLVVGPATSLIVGKSLPELGTVKHIISYMLTFVLFTCVDSVVPFMHRKIPFYYHGKLLFFYYLSVRKSQFTDYLNTSLYVHIYDMIKLVNSSASPKDQIKAAQTAAAEKVKEISETAKDVAAAPEKEE</sequence>
<keyword evidence="1" id="KW-0472">Membrane</keyword>
<dbReference type="Proteomes" id="UP000185944">
    <property type="component" value="Unassembled WGS sequence"/>
</dbReference>
<proteinExistence type="predicted"/>
<accession>A0A177EAG8</accession>
<protein>
    <submittedName>
        <fullName evidence="2">Uncharacterized protein</fullName>
    </submittedName>
</protein>
<organism evidence="2 3">
    <name type="scientific">Nematocida displodere</name>
    <dbReference type="NCBI Taxonomy" id="1805483"/>
    <lineage>
        <taxon>Eukaryota</taxon>
        <taxon>Fungi</taxon>
        <taxon>Fungi incertae sedis</taxon>
        <taxon>Microsporidia</taxon>
        <taxon>Nematocida</taxon>
    </lineage>
</organism>
<dbReference type="EMBL" id="LTDL01000042">
    <property type="protein sequence ID" value="OAG28927.1"/>
    <property type="molecule type" value="Genomic_DNA"/>
</dbReference>
<dbReference type="GeneID" id="93647416"/>
<keyword evidence="1" id="KW-0812">Transmembrane</keyword>
<reference evidence="2 3" key="1">
    <citation type="submission" date="2016-02" db="EMBL/GenBank/DDBJ databases">
        <title>Discovery of a natural microsporidian pathogen with a broad tissue tropism in Caenorhabditis elegans.</title>
        <authorList>
            <person name="Luallen R.J."/>
            <person name="Reinke A.W."/>
            <person name="Tong L."/>
            <person name="Botts M.R."/>
            <person name="Felix M.-A."/>
            <person name="Troemel E.R."/>
        </authorList>
    </citation>
    <scope>NUCLEOTIDE SEQUENCE [LARGE SCALE GENOMIC DNA]</scope>
    <source>
        <strain evidence="2 3">JUm2807</strain>
    </source>
</reference>
<comment type="caution">
    <text evidence="2">The sequence shown here is derived from an EMBL/GenBank/DDBJ whole genome shotgun (WGS) entry which is preliminary data.</text>
</comment>
<gene>
    <name evidence="2" type="ORF">NEDG_01066</name>
</gene>
<dbReference type="Pfam" id="PF03134">
    <property type="entry name" value="TB2_DP1_HVA22"/>
    <property type="match status" value="1"/>
</dbReference>
<keyword evidence="3" id="KW-1185">Reference proteome</keyword>
<feature type="transmembrane region" description="Helical" evidence="1">
    <location>
        <begin position="82"/>
        <end position="103"/>
    </location>
</feature>
<feature type="transmembrane region" description="Helical" evidence="1">
    <location>
        <begin position="27"/>
        <end position="43"/>
    </location>
</feature>
<dbReference type="AlphaFoldDB" id="A0A177EAG8"/>
<dbReference type="VEuPathDB" id="MicrosporidiaDB:NEDG_01066"/>